<dbReference type="GO" id="GO:0043190">
    <property type="term" value="C:ATP-binding cassette (ABC) transporter complex"/>
    <property type="evidence" value="ECO:0007669"/>
    <property type="project" value="InterPro"/>
</dbReference>
<evidence type="ECO:0000313" key="7">
    <source>
        <dbReference type="EMBL" id="MPM24371.1"/>
    </source>
</evidence>
<evidence type="ECO:0000256" key="2">
    <source>
        <dbReference type="ARBA" id="ARBA00022692"/>
    </source>
</evidence>
<gene>
    <name evidence="7" type="ORF">SDC9_70853</name>
</gene>
<feature type="transmembrane region" description="Helical" evidence="5">
    <location>
        <begin position="44"/>
        <end position="70"/>
    </location>
</feature>
<evidence type="ECO:0000256" key="4">
    <source>
        <dbReference type="ARBA" id="ARBA00023136"/>
    </source>
</evidence>
<dbReference type="AlphaFoldDB" id="A0A644Y8X1"/>
<feature type="transmembrane region" description="Helical" evidence="5">
    <location>
        <begin position="76"/>
        <end position="100"/>
    </location>
</feature>
<dbReference type="EMBL" id="VSSQ01004249">
    <property type="protein sequence ID" value="MPM24371.1"/>
    <property type="molecule type" value="Genomic_DNA"/>
</dbReference>
<dbReference type="InterPro" id="IPR000412">
    <property type="entry name" value="ABC_2_transport"/>
</dbReference>
<accession>A0A644Y8X1</accession>
<keyword evidence="2 5" id="KW-0812">Transmembrane</keyword>
<feature type="domain" description="ABC-2 type transporter transmembrane" evidence="6">
    <location>
        <begin position="4"/>
        <end position="182"/>
    </location>
</feature>
<proteinExistence type="predicted"/>
<name>A0A644Y8X1_9ZZZZ</name>
<dbReference type="Pfam" id="PF12698">
    <property type="entry name" value="ABC2_membrane_3"/>
    <property type="match status" value="1"/>
</dbReference>
<feature type="transmembrane region" description="Helical" evidence="5">
    <location>
        <begin position="6"/>
        <end position="23"/>
    </location>
</feature>
<feature type="transmembrane region" description="Helical" evidence="5">
    <location>
        <begin position="107"/>
        <end position="128"/>
    </location>
</feature>
<evidence type="ECO:0000256" key="5">
    <source>
        <dbReference type="SAM" id="Phobius"/>
    </source>
</evidence>
<comment type="caution">
    <text evidence="7">The sequence shown here is derived from an EMBL/GenBank/DDBJ whole genome shotgun (WGS) entry which is preliminary data.</text>
</comment>
<dbReference type="GO" id="GO:0140359">
    <property type="term" value="F:ABC-type transporter activity"/>
    <property type="evidence" value="ECO:0007669"/>
    <property type="project" value="InterPro"/>
</dbReference>
<protein>
    <recommendedName>
        <fullName evidence="6">ABC-2 type transporter transmembrane domain-containing protein</fullName>
    </recommendedName>
</protein>
<organism evidence="7">
    <name type="scientific">bioreactor metagenome</name>
    <dbReference type="NCBI Taxonomy" id="1076179"/>
    <lineage>
        <taxon>unclassified sequences</taxon>
        <taxon>metagenomes</taxon>
        <taxon>ecological metagenomes</taxon>
    </lineage>
</organism>
<dbReference type="InterPro" id="IPR013525">
    <property type="entry name" value="ABC2_TM"/>
</dbReference>
<dbReference type="PANTHER" id="PTHR43027">
    <property type="entry name" value="DOXORUBICIN RESISTANCE ABC TRANSPORTER PERMEASE PROTEIN DRRC-RELATED"/>
    <property type="match status" value="1"/>
</dbReference>
<evidence type="ECO:0000256" key="3">
    <source>
        <dbReference type="ARBA" id="ARBA00022989"/>
    </source>
</evidence>
<dbReference type="PANTHER" id="PTHR43027:SF1">
    <property type="entry name" value="DOXORUBICIN RESISTANCE ABC TRANSPORTER PERMEASE PROTEIN DRRC-RELATED"/>
    <property type="match status" value="1"/>
</dbReference>
<keyword evidence="4 5" id="KW-0472">Membrane</keyword>
<dbReference type="InterPro" id="IPR052902">
    <property type="entry name" value="ABC-2_transporter"/>
</dbReference>
<evidence type="ECO:0000256" key="1">
    <source>
        <dbReference type="ARBA" id="ARBA00004141"/>
    </source>
</evidence>
<evidence type="ECO:0000259" key="6">
    <source>
        <dbReference type="Pfam" id="PF12698"/>
    </source>
</evidence>
<comment type="subcellular location">
    <subcellularLocation>
        <location evidence="1">Membrane</location>
        <topology evidence="1">Multi-pass membrane protein</topology>
    </subcellularLocation>
</comment>
<sequence>MTMFGLFTMAFLFIAGRGINPLLKEKELKIDKRILVSKVSKIEYGLGHILGCFILLLLQSITLVASFYFFNPDFNINLFYMILLSFVISFVGIAISLIVLSMSNSSSMYYTLLSMIVTPMCLLSGGFVPTNFMPQMVQNFSLILPLTWVNSAFNQILNNGSNSKIFIDLLVALSISVVLIMIYLVMENNKKNKMSY</sequence>
<feature type="transmembrane region" description="Helical" evidence="5">
    <location>
        <begin position="165"/>
        <end position="186"/>
    </location>
</feature>
<reference evidence="7" key="1">
    <citation type="submission" date="2019-08" db="EMBL/GenBank/DDBJ databases">
        <authorList>
            <person name="Kucharzyk K."/>
            <person name="Murdoch R.W."/>
            <person name="Higgins S."/>
            <person name="Loffler F."/>
        </authorList>
    </citation>
    <scope>NUCLEOTIDE SEQUENCE</scope>
</reference>
<dbReference type="PRINTS" id="PR00164">
    <property type="entry name" value="ABC2TRNSPORT"/>
</dbReference>
<keyword evidence="3 5" id="KW-1133">Transmembrane helix</keyword>